<feature type="domain" description="Rhodopsin" evidence="8">
    <location>
        <begin position="43"/>
        <end position="291"/>
    </location>
</feature>
<evidence type="ECO:0000259" key="8">
    <source>
        <dbReference type="Pfam" id="PF20684"/>
    </source>
</evidence>
<dbReference type="Proteomes" id="UP000799444">
    <property type="component" value="Unassembled WGS sequence"/>
</dbReference>
<reference evidence="9" key="1">
    <citation type="journal article" date="2020" name="Stud. Mycol.">
        <title>101 Dothideomycetes genomes: a test case for predicting lifestyles and emergence of pathogens.</title>
        <authorList>
            <person name="Haridas S."/>
            <person name="Albert R."/>
            <person name="Binder M."/>
            <person name="Bloem J."/>
            <person name="Labutti K."/>
            <person name="Salamov A."/>
            <person name="Andreopoulos B."/>
            <person name="Baker S."/>
            <person name="Barry K."/>
            <person name="Bills G."/>
            <person name="Bluhm B."/>
            <person name="Cannon C."/>
            <person name="Castanera R."/>
            <person name="Culley D."/>
            <person name="Daum C."/>
            <person name="Ezra D."/>
            <person name="Gonzalez J."/>
            <person name="Henrissat B."/>
            <person name="Kuo A."/>
            <person name="Liang C."/>
            <person name="Lipzen A."/>
            <person name="Lutzoni F."/>
            <person name="Magnuson J."/>
            <person name="Mondo S."/>
            <person name="Nolan M."/>
            <person name="Ohm R."/>
            <person name="Pangilinan J."/>
            <person name="Park H.-J."/>
            <person name="Ramirez L."/>
            <person name="Alfaro M."/>
            <person name="Sun H."/>
            <person name="Tritt A."/>
            <person name="Yoshinaga Y."/>
            <person name="Zwiers L.-H."/>
            <person name="Turgeon B."/>
            <person name="Goodwin S."/>
            <person name="Spatafora J."/>
            <person name="Crous P."/>
            <person name="Grigoriev I."/>
        </authorList>
    </citation>
    <scope>NUCLEOTIDE SEQUENCE</scope>
    <source>
        <strain evidence="9">CBS 125425</strain>
    </source>
</reference>
<feature type="transmembrane region" description="Helical" evidence="7">
    <location>
        <begin position="264"/>
        <end position="283"/>
    </location>
</feature>
<dbReference type="AlphaFoldDB" id="A0A9P4QL94"/>
<feature type="region of interest" description="Disordered" evidence="6">
    <location>
        <begin position="362"/>
        <end position="386"/>
    </location>
</feature>
<name>A0A9P4QL94_9PLEO</name>
<comment type="subcellular location">
    <subcellularLocation>
        <location evidence="1">Membrane</location>
        <topology evidence="1">Multi-pass membrane protein</topology>
    </subcellularLocation>
</comment>
<dbReference type="GO" id="GO:0016020">
    <property type="term" value="C:membrane"/>
    <property type="evidence" value="ECO:0007669"/>
    <property type="project" value="UniProtKB-SubCell"/>
</dbReference>
<evidence type="ECO:0000256" key="3">
    <source>
        <dbReference type="ARBA" id="ARBA00022989"/>
    </source>
</evidence>
<feature type="transmembrane region" description="Helical" evidence="7">
    <location>
        <begin position="59"/>
        <end position="82"/>
    </location>
</feature>
<keyword evidence="2 7" id="KW-0812">Transmembrane</keyword>
<evidence type="ECO:0000256" key="2">
    <source>
        <dbReference type="ARBA" id="ARBA00022692"/>
    </source>
</evidence>
<feature type="transmembrane region" description="Helical" evidence="7">
    <location>
        <begin position="102"/>
        <end position="128"/>
    </location>
</feature>
<evidence type="ECO:0000256" key="1">
    <source>
        <dbReference type="ARBA" id="ARBA00004141"/>
    </source>
</evidence>
<keyword evidence="4 7" id="KW-0472">Membrane</keyword>
<comment type="caution">
    <text evidence="9">The sequence shown here is derived from an EMBL/GenBank/DDBJ whole genome shotgun (WGS) entry which is preliminary data.</text>
</comment>
<dbReference type="InterPro" id="IPR049326">
    <property type="entry name" value="Rhodopsin_dom_fungi"/>
</dbReference>
<dbReference type="OrthoDB" id="444631at2759"/>
<gene>
    <name evidence="9" type="ORF">EJ04DRAFT_67126</name>
</gene>
<organism evidence="9 10">
    <name type="scientific">Polyplosphaeria fusca</name>
    <dbReference type="NCBI Taxonomy" id="682080"/>
    <lineage>
        <taxon>Eukaryota</taxon>
        <taxon>Fungi</taxon>
        <taxon>Dikarya</taxon>
        <taxon>Ascomycota</taxon>
        <taxon>Pezizomycotina</taxon>
        <taxon>Dothideomycetes</taxon>
        <taxon>Pleosporomycetidae</taxon>
        <taxon>Pleosporales</taxon>
        <taxon>Tetraplosphaeriaceae</taxon>
        <taxon>Polyplosphaeria</taxon>
    </lineage>
</organism>
<feature type="transmembrane region" description="Helical" evidence="7">
    <location>
        <begin position="191"/>
        <end position="215"/>
    </location>
</feature>
<protein>
    <recommendedName>
        <fullName evidence="8">Rhodopsin domain-containing protein</fullName>
    </recommendedName>
</protein>
<accession>A0A9P4QL94</accession>
<evidence type="ECO:0000256" key="4">
    <source>
        <dbReference type="ARBA" id="ARBA00023136"/>
    </source>
</evidence>
<evidence type="ECO:0000313" key="10">
    <source>
        <dbReference type="Proteomes" id="UP000799444"/>
    </source>
</evidence>
<dbReference type="InterPro" id="IPR052337">
    <property type="entry name" value="SAT4-like"/>
</dbReference>
<keyword evidence="10" id="KW-1185">Reference proteome</keyword>
<proteinExistence type="inferred from homology"/>
<feature type="transmembrane region" description="Helical" evidence="7">
    <location>
        <begin position="20"/>
        <end position="47"/>
    </location>
</feature>
<keyword evidence="3 7" id="KW-1133">Transmembrane helix</keyword>
<dbReference type="PANTHER" id="PTHR33048:SF158">
    <property type="entry name" value="MEMBRANE PROTEIN PTH11-LIKE, PUTATIVE-RELATED"/>
    <property type="match status" value="1"/>
</dbReference>
<feature type="transmembrane region" description="Helical" evidence="7">
    <location>
        <begin position="227"/>
        <end position="252"/>
    </location>
</feature>
<dbReference type="PANTHER" id="PTHR33048">
    <property type="entry name" value="PTH11-LIKE INTEGRAL MEMBRANE PROTEIN (AFU_ORTHOLOGUE AFUA_5G11245)"/>
    <property type="match status" value="1"/>
</dbReference>
<feature type="compositionally biased region" description="Pro residues" evidence="6">
    <location>
        <begin position="372"/>
        <end position="384"/>
    </location>
</feature>
<sequence length="404" mass="44173">MTTPFRSPPPGVVPNFANPPFMGLPVIVTASICLPLVVLFAAVRIWSKFFILRKWKLDDYVYFLACPVGIAMIAFEIAIVRAGPNGYHSWDVAEASMTKSAIVHLLTFSIALGPVLWLLKLALFCLILTAFGSVRWLKNCAYLGIVVTGLFFSAYTIVVTVSCGPRPTTDAASYLAGLNRPQCSSSNGMNAVFSIVTSVVNVSSDFYLLIIPLPAIRALTLPPKQKFGVYLIMMSGSLMCICSLLGLVYRILAWKSTDLTGTQIPLYVLFVLELSMGLMIPCMPHAATVYRHYSVPDITDTTNLSTPNMKLLSSSLPSPQPVSRAAWRKTHLSIEELPFSRADSAFSVHPTRDRRMKALPATPLPLNLESIPPSPSTPLSPTPMSPASFRSMHLPIMFQTTSIL</sequence>
<comment type="similarity">
    <text evidence="5">Belongs to the SAT4 family.</text>
</comment>
<evidence type="ECO:0000256" key="5">
    <source>
        <dbReference type="ARBA" id="ARBA00038359"/>
    </source>
</evidence>
<feature type="transmembrane region" description="Helical" evidence="7">
    <location>
        <begin position="140"/>
        <end position="158"/>
    </location>
</feature>
<evidence type="ECO:0000256" key="7">
    <source>
        <dbReference type="SAM" id="Phobius"/>
    </source>
</evidence>
<dbReference type="EMBL" id="ML996245">
    <property type="protein sequence ID" value="KAF2729423.1"/>
    <property type="molecule type" value="Genomic_DNA"/>
</dbReference>
<evidence type="ECO:0000313" key="9">
    <source>
        <dbReference type="EMBL" id="KAF2729423.1"/>
    </source>
</evidence>
<evidence type="ECO:0000256" key="6">
    <source>
        <dbReference type="SAM" id="MobiDB-lite"/>
    </source>
</evidence>
<dbReference type="Pfam" id="PF20684">
    <property type="entry name" value="Fung_rhodopsin"/>
    <property type="match status" value="1"/>
</dbReference>